<gene>
    <name evidence="2" type="ORF">ABT57_24375</name>
</gene>
<organism evidence="2 3">
    <name type="scientific">Photobacterium ganghwense</name>
    <dbReference type="NCBI Taxonomy" id="320778"/>
    <lineage>
        <taxon>Bacteria</taxon>
        <taxon>Pseudomonadati</taxon>
        <taxon>Pseudomonadota</taxon>
        <taxon>Gammaproteobacteria</taxon>
        <taxon>Vibrionales</taxon>
        <taxon>Vibrionaceae</taxon>
        <taxon>Photobacterium</taxon>
    </lineage>
</organism>
<dbReference type="EMBL" id="LDOU01000038">
    <property type="protein sequence ID" value="KLV03835.1"/>
    <property type="molecule type" value="Genomic_DNA"/>
</dbReference>
<evidence type="ECO:0000313" key="2">
    <source>
        <dbReference type="EMBL" id="KLV03835.1"/>
    </source>
</evidence>
<proteinExistence type="predicted"/>
<evidence type="ECO:0000313" key="3">
    <source>
        <dbReference type="Proteomes" id="UP000035909"/>
    </source>
</evidence>
<comment type="caution">
    <text evidence="2">The sequence shown here is derived from an EMBL/GenBank/DDBJ whole genome shotgun (WGS) entry which is preliminary data.</text>
</comment>
<keyword evidence="3" id="KW-1185">Reference proteome</keyword>
<dbReference type="Proteomes" id="UP000035909">
    <property type="component" value="Unassembled WGS sequence"/>
</dbReference>
<feature type="region of interest" description="Disordered" evidence="1">
    <location>
        <begin position="1"/>
        <end position="20"/>
    </location>
</feature>
<reference evidence="2 3" key="1">
    <citation type="submission" date="2015-05" db="EMBL/GenBank/DDBJ databases">
        <title>Photobacterium galathea sp. nov.</title>
        <authorList>
            <person name="Machado H."/>
            <person name="Gram L."/>
        </authorList>
    </citation>
    <scope>NUCLEOTIDE SEQUENCE [LARGE SCALE GENOMIC DNA]</scope>
    <source>
        <strain evidence="2 3">DSM 22954</strain>
    </source>
</reference>
<feature type="non-terminal residue" evidence="2">
    <location>
        <position position="113"/>
    </location>
</feature>
<evidence type="ECO:0000256" key="1">
    <source>
        <dbReference type="SAM" id="MobiDB-lite"/>
    </source>
</evidence>
<dbReference type="AlphaFoldDB" id="A0A0J1GVY1"/>
<protein>
    <submittedName>
        <fullName evidence="2">Uncharacterized protein</fullName>
    </submittedName>
</protein>
<sequence>METENTPVNDTELETVQGHTEQEEKAFINSLDDDFDPTMATTDTKQADIELEAAAGMIFVGLMTIEQMMKGMVHTRFNFDPEQSEKVAYKVAPLIVKYGGNPPPWVLRYIHEI</sequence>
<accession>A0A0J1GVY1</accession>
<dbReference type="RefSeq" id="WP_047887869.1">
    <property type="nucleotide sequence ID" value="NZ_LDOU01000038.1"/>
</dbReference>
<name>A0A0J1GVY1_9GAMM</name>